<dbReference type="EMBL" id="JAAVLN010000002">
    <property type="protein sequence ID" value="NKC04373.1"/>
    <property type="molecule type" value="Genomic_DNA"/>
</dbReference>
<dbReference type="SUPFAM" id="SSF52540">
    <property type="entry name" value="P-loop containing nucleoside triphosphate hydrolases"/>
    <property type="match status" value="1"/>
</dbReference>
<protein>
    <recommendedName>
        <fullName evidence="4">Helicase C-terminal domain-containing protein</fullName>
    </recommendedName>
</protein>
<dbReference type="Proteomes" id="UP000704467">
    <property type="component" value="Unassembled WGS sequence"/>
</dbReference>
<proteinExistence type="predicted"/>
<evidence type="ECO:0008006" key="4">
    <source>
        <dbReference type="Google" id="ProtNLM"/>
    </source>
</evidence>
<sequence>MKNSLHHYVQIHALWTALHLAPSGRRILVSVTQGPDRVMRRYADAFDLTGWSAIAPFAPKTEYAQRLFDEARAACVDYCGEGSSEVRLLDHGIATSHGQMPQRLRRLMVELIDKQVCPITVATATLTEGVNLPFDLIILPSLERIVEFGTNGAPVTDIIPTSEFRNLAGARRAARGGGRDGRSYSGLRANNEQRDGG</sequence>
<organism evidence="2 3">
    <name type="scientific">Brucella haematophila</name>
    <dbReference type="NCBI Taxonomy" id="419474"/>
    <lineage>
        <taxon>Bacteria</taxon>
        <taxon>Pseudomonadati</taxon>
        <taxon>Pseudomonadota</taxon>
        <taxon>Alphaproteobacteria</taxon>
        <taxon>Hyphomicrobiales</taxon>
        <taxon>Brucellaceae</taxon>
        <taxon>Brucella/Ochrobactrum group</taxon>
        <taxon>Brucella</taxon>
    </lineage>
</organism>
<accession>A0ABX1DPG8</accession>
<keyword evidence="3" id="KW-1185">Reference proteome</keyword>
<feature type="region of interest" description="Disordered" evidence="1">
    <location>
        <begin position="170"/>
        <end position="197"/>
    </location>
</feature>
<comment type="caution">
    <text evidence="2">The sequence shown here is derived from an EMBL/GenBank/DDBJ whole genome shotgun (WGS) entry which is preliminary data.</text>
</comment>
<evidence type="ECO:0000313" key="2">
    <source>
        <dbReference type="EMBL" id="NKC04373.1"/>
    </source>
</evidence>
<dbReference type="InterPro" id="IPR027417">
    <property type="entry name" value="P-loop_NTPase"/>
</dbReference>
<evidence type="ECO:0000256" key="1">
    <source>
        <dbReference type="SAM" id="MobiDB-lite"/>
    </source>
</evidence>
<gene>
    <name evidence="2" type="ORF">HED55_17410</name>
</gene>
<evidence type="ECO:0000313" key="3">
    <source>
        <dbReference type="Proteomes" id="UP000704467"/>
    </source>
</evidence>
<dbReference type="Gene3D" id="3.40.50.300">
    <property type="entry name" value="P-loop containing nucleotide triphosphate hydrolases"/>
    <property type="match status" value="1"/>
</dbReference>
<reference evidence="2 3" key="1">
    <citation type="submission" date="2020-03" db="EMBL/GenBank/DDBJ databases">
        <title>Whole genome sequencing of clinical and environmental type strains of Ochrobactrum.</title>
        <authorList>
            <person name="Dharne M."/>
        </authorList>
    </citation>
    <scope>NUCLEOTIDE SEQUENCE [LARGE SCALE GENOMIC DNA]</scope>
    <source>
        <strain evidence="2 3">CIP 109452</strain>
    </source>
</reference>
<name>A0ABX1DPG8_9HYPH</name>